<organism evidence="1">
    <name type="scientific">viral metagenome</name>
    <dbReference type="NCBI Taxonomy" id="1070528"/>
    <lineage>
        <taxon>unclassified sequences</taxon>
        <taxon>metagenomes</taxon>
        <taxon>organismal metagenomes</taxon>
    </lineage>
</organism>
<dbReference type="AlphaFoldDB" id="A0A6M3XWJ8"/>
<sequence>MNGKDKEALERIIAMLIDLRRQPSRYRTTKDRQAEAAQILSVLYDLGYRRIDSNELPVLSEEEIDKLADEQRREDGLPKDAWLDGIDPKRIAQAQLQKVKEALGVD</sequence>
<gene>
    <name evidence="1" type="ORF">TM448B02573_0012</name>
</gene>
<name>A0A6M3XWJ8_9ZZZZ</name>
<protein>
    <submittedName>
        <fullName evidence="1">Uncharacterized protein</fullName>
    </submittedName>
</protein>
<dbReference type="EMBL" id="MT144926">
    <property type="protein sequence ID" value="QJI01478.1"/>
    <property type="molecule type" value="Genomic_DNA"/>
</dbReference>
<reference evidence="1" key="1">
    <citation type="submission" date="2020-03" db="EMBL/GenBank/DDBJ databases">
        <title>The deep terrestrial virosphere.</title>
        <authorList>
            <person name="Holmfeldt K."/>
            <person name="Nilsson E."/>
            <person name="Simone D."/>
            <person name="Lopez-Fernandez M."/>
            <person name="Wu X."/>
            <person name="de Brujin I."/>
            <person name="Lundin D."/>
            <person name="Andersson A."/>
            <person name="Bertilsson S."/>
            <person name="Dopson M."/>
        </authorList>
    </citation>
    <scope>NUCLEOTIDE SEQUENCE</scope>
    <source>
        <strain evidence="1">TM448B02573</strain>
    </source>
</reference>
<accession>A0A6M3XWJ8</accession>
<proteinExistence type="predicted"/>
<evidence type="ECO:0000313" key="1">
    <source>
        <dbReference type="EMBL" id="QJI01478.1"/>
    </source>
</evidence>